<dbReference type="SUPFAM" id="SSF46565">
    <property type="entry name" value="Chaperone J-domain"/>
    <property type="match status" value="1"/>
</dbReference>
<proteinExistence type="predicted"/>
<sequence length="125" mass="14707">MLPSKDIALDILGLPSFATVNEIVLRYKVLSLMWFPENHHNHEFALQEFGNISEAAVKLIFPEKSIGRKLTLPEMYGFFNTSFLETEIKKENATMQVMRVKLLFVKNLMLNWKLRKYRLMIMQLN</sequence>
<gene>
    <name evidence="1" type="primary">AVEN_220219_1</name>
    <name evidence="1" type="ORF">CEXT_44371</name>
</gene>
<keyword evidence="2" id="KW-1185">Reference proteome</keyword>
<name>A0AAV4R1I5_CAEEX</name>
<evidence type="ECO:0000313" key="1">
    <source>
        <dbReference type="EMBL" id="GIY13923.1"/>
    </source>
</evidence>
<organism evidence="1 2">
    <name type="scientific">Caerostris extrusa</name>
    <name type="common">Bark spider</name>
    <name type="synonym">Caerostris bankana</name>
    <dbReference type="NCBI Taxonomy" id="172846"/>
    <lineage>
        <taxon>Eukaryota</taxon>
        <taxon>Metazoa</taxon>
        <taxon>Ecdysozoa</taxon>
        <taxon>Arthropoda</taxon>
        <taxon>Chelicerata</taxon>
        <taxon>Arachnida</taxon>
        <taxon>Araneae</taxon>
        <taxon>Araneomorphae</taxon>
        <taxon>Entelegynae</taxon>
        <taxon>Araneoidea</taxon>
        <taxon>Araneidae</taxon>
        <taxon>Caerostris</taxon>
    </lineage>
</organism>
<dbReference type="EMBL" id="BPLR01007016">
    <property type="protein sequence ID" value="GIY13923.1"/>
    <property type="molecule type" value="Genomic_DNA"/>
</dbReference>
<protein>
    <submittedName>
        <fullName evidence="1">TPR_REGION domain-containing protein</fullName>
    </submittedName>
</protein>
<dbReference type="AlphaFoldDB" id="A0AAV4R1I5"/>
<evidence type="ECO:0000313" key="2">
    <source>
        <dbReference type="Proteomes" id="UP001054945"/>
    </source>
</evidence>
<comment type="caution">
    <text evidence="1">The sequence shown here is derived from an EMBL/GenBank/DDBJ whole genome shotgun (WGS) entry which is preliminary data.</text>
</comment>
<reference evidence="1 2" key="1">
    <citation type="submission" date="2021-06" db="EMBL/GenBank/DDBJ databases">
        <title>Caerostris extrusa draft genome.</title>
        <authorList>
            <person name="Kono N."/>
            <person name="Arakawa K."/>
        </authorList>
    </citation>
    <scope>NUCLEOTIDE SEQUENCE [LARGE SCALE GENOMIC DNA]</scope>
</reference>
<dbReference type="InterPro" id="IPR036869">
    <property type="entry name" value="J_dom_sf"/>
</dbReference>
<accession>A0AAV4R1I5</accession>
<dbReference type="Proteomes" id="UP001054945">
    <property type="component" value="Unassembled WGS sequence"/>
</dbReference>